<dbReference type="HOGENOM" id="CLU_000445_92_1_0"/>
<dbReference type="PATRIC" id="fig|688269.3.peg.1984"/>
<dbReference type="RefSeq" id="WP_013933172.1">
    <property type="nucleotide sequence ID" value="NC_015707.1"/>
</dbReference>
<dbReference type="Pfam" id="PF13487">
    <property type="entry name" value="HD_5"/>
    <property type="match status" value="1"/>
</dbReference>
<keyword evidence="2" id="KW-0378">Hydrolase</keyword>
<dbReference type="PROSITE" id="PS51832">
    <property type="entry name" value="HD_GYP"/>
    <property type="match status" value="1"/>
</dbReference>
<dbReference type="SMART" id="SM00471">
    <property type="entry name" value="HDc"/>
    <property type="match status" value="1"/>
</dbReference>
<dbReference type="InterPro" id="IPR037522">
    <property type="entry name" value="HD_GYP_dom"/>
</dbReference>
<dbReference type="InterPro" id="IPR003607">
    <property type="entry name" value="HD/PDEase_dom"/>
</dbReference>
<evidence type="ECO:0000313" key="2">
    <source>
        <dbReference type="EMBL" id="AEH51965.1"/>
    </source>
</evidence>
<evidence type="ECO:0000259" key="1">
    <source>
        <dbReference type="PROSITE" id="PS51832"/>
    </source>
</evidence>
<keyword evidence="3" id="KW-1185">Reference proteome</keyword>
<feature type="domain" description="HD-GYP" evidence="1">
    <location>
        <begin position="111"/>
        <end position="308"/>
    </location>
</feature>
<reference evidence="2 3" key="1">
    <citation type="submission" date="2010-11" db="EMBL/GenBank/DDBJ databases">
        <title>The complete genome of Thermotoga thermarum DSM 5069.</title>
        <authorList>
            <consortium name="US DOE Joint Genome Institute (JGI-PGF)"/>
            <person name="Lucas S."/>
            <person name="Copeland A."/>
            <person name="Lapidus A."/>
            <person name="Bruce D."/>
            <person name="Goodwin L."/>
            <person name="Pitluck S."/>
            <person name="Kyrpides N."/>
            <person name="Mavromatis K."/>
            <person name="Ivanova N."/>
            <person name="Zeytun A."/>
            <person name="Brettin T."/>
            <person name="Detter J.C."/>
            <person name="Tapia R."/>
            <person name="Han C."/>
            <person name="Land M."/>
            <person name="Hauser L."/>
            <person name="Markowitz V."/>
            <person name="Cheng J.-F."/>
            <person name="Hugenholtz P."/>
            <person name="Woyke T."/>
            <person name="Wu D."/>
            <person name="Spring S."/>
            <person name="Schroeder M."/>
            <person name="Brambilla E."/>
            <person name="Klenk H.-P."/>
            <person name="Eisen J.A."/>
        </authorList>
    </citation>
    <scope>NUCLEOTIDE SEQUENCE [LARGE SCALE GENOMIC DNA]</scope>
    <source>
        <strain evidence="2 3">DSM 5069</strain>
    </source>
</reference>
<name>F7YWI4_9THEM</name>
<protein>
    <submittedName>
        <fullName evidence="2">Metal dependent phosphohydrolase</fullName>
    </submittedName>
</protein>
<dbReference type="EMBL" id="CP002351">
    <property type="protein sequence ID" value="AEH51965.1"/>
    <property type="molecule type" value="Genomic_DNA"/>
</dbReference>
<proteinExistence type="predicted"/>
<sequence length="351" mass="39245">MDQKQGQTVWKKVSFLVPGDISLETIKSPKDGETLVKAGQILTREDILRLLENDVNYLWVMVQPANPPVVEAKRIEKTKEEIKNIFNKVVESMKIETEEVRQLSDQILSDIERNYSDKMSLIFFIQESDEEYTYVHEVHVGMISSLIGIELGMKHSELADLCFSAMIHDVGKVLVPKPVLYAQRKLTPEEFEIVKKHVLYGEKLCRASGITNELVISGVRNHHEKLDGSGYLAGLKGSEITSFARIIAVADIYDALISQRSYKTPWSPYKAISELISMASTGKLDGKVVRAFVSIVGLYPVGTTVILNNGVKATVVGNTRKVITRPIVRLEDGTKVDLSEEKSLTIVQVLD</sequence>
<dbReference type="KEGG" id="tta:Theth_1924"/>
<organism evidence="2 3">
    <name type="scientific">Pseudothermotoga thermarum DSM 5069</name>
    <dbReference type="NCBI Taxonomy" id="688269"/>
    <lineage>
        <taxon>Bacteria</taxon>
        <taxon>Thermotogati</taxon>
        <taxon>Thermotogota</taxon>
        <taxon>Thermotogae</taxon>
        <taxon>Thermotogales</taxon>
        <taxon>Thermotogaceae</taxon>
        <taxon>Pseudothermotoga</taxon>
    </lineage>
</organism>
<dbReference type="OrthoDB" id="49429at2"/>
<gene>
    <name evidence="2" type="ORF">Theth_1924</name>
</gene>
<dbReference type="AlphaFoldDB" id="F7YWI4"/>
<dbReference type="Proteomes" id="UP000006804">
    <property type="component" value="Chromosome"/>
</dbReference>
<dbReference type="PANTHER" id="PTHR43155">
    <property type="entry name" value="CYCLIC DI-GMP PHOSPHODIESTERASE PA4108-RELATED"/>
    <property type="match status" value="1"/>
</dbReference>
<evidence type="ECO:0000313" key="3">
    <source>
        <dbReference type="Proteomes" id="UP000006804"/>
    </source>
</evidence>
<dbReference type="STRING" id="688269.Theth_1924"/>
<dbReference type="CDD" id="cd00077">
    <property type="entry name" value="HDc"/>
    <property type="match status" value="1"/>
</dbReference>
<dbReference type="SUPFAM" id="SSF109604">
    <property type="entry name" value="HD-domain/PDEase-like"/>
    <property type="match status" value="1"/>
</dbReference>
<dbReference type="Gene3D" id="1.10.3210.10">
    <property type="entry name" value="Hypothetical protein af1432"/>
    <property type="match status" value="1"/>
</dbReference>
<dbReference type="eggNOG" id="COG2206">
    <property type="taxonomic scope" value="Bacteria"/>
</dbReference>
<dbReference type="PANTHER" id="PTHR43155:SF2">
    <property type="entry name" value="CYCLIC DI-GMP PHOSPHODIESTERASE PA4108"/>
    <property type="match status" value="1"/>
</dbReference>
<dbReference type="GO" id="GO:0016787">
    <property type="term" value="F:hydrolase activity"/>
    <property type="evidence" value="ECO:0007669"/>
    <property type="project" value="UniProtKB-KW"/>
</dbReference>
<accession>F7YWI4</accession>